<dbReference type="Pfam" id="PF01287">
    <property type="entry name" value="eIF-5a"/>
    <property type="match status" value="1"/>
</dbReference>
<dbReference type="InterPro" id="IPR020189">
    <property type="entry name" value="IF5A_C"/>
</dbReference>
<keyword evidence="2" id="KW-0648">Protein biosynthesis</keyword>
<dbReference type="GO" id="GO:0043022">
    <property type="term" value="F:ribosome binding"/>
    <property type="evidence" value="ECO:0007669"/>
    <property type="project" value="InterPro"/>
</dbReference>
<comment type="similarity">
    <text evidence="1">Belongs to the eIF-5A family.</text>
</comment>
<keyword evidence="5" id="KW-0251">Elongation factor</keyword>
<evidence type="ECO:0000256" key="2">
    <source>
        <dbReference type="ARBA" id="ARBA00022917"/>
    </source>
</evidence>
<evidence type="ECO:0000313" key="5">
    <source>
        <dbReference type="EMBL" id="KAG5463580.1"/>
    </source>
</evidence>
<dbReference type="GO" id="GO:0045905">
    <property type="term" value="P:positive regulation of translational termination"/>
    <property type="evidence" value="ECO:0007669"/>
    <property type="project" value="InterPro"/>
</dbReference>
<dbReference type="SMART" id="SM01376">
    <property type="entry name" value="eIF-5a"/>
    <property type="match status" value="1"/>
</dbReference>
<comment type="caution">
    <text evidence="5">The sequence shown here is derived from an EMBL/GenBank/DDBJ whole genome shotgun (WGS) entry which is preliminary data.</text>
</comment>
<dbReference type="PANTHER" id="PTHR11673">
    <property type="entry name" value="TRANSLATION INITIATION FACTOR 5A FAMILY MEMBER"/>
    <property type="match status" value="1"/>
</dbReference>
<feature type="domain" description="Translation initiation factor 5A C-terminal" evidence="4">
    <location>
        <begin position="1"/>
        <end position="60"/>
    </location>
</feature>
<evidence type="ECO:0000259" key="4">
    <source>
        <dbReference type="SMART" id="SM01376"/>
    </source>
</evidence>
<dbReference type="SUPFAM" id="SSF50249">
    <property type="entry name" value="Nucleic acid-binding proteins"/>
    <property type="match status" value="1"/>
</dbReference>
<dbReference type="Proteomes" id="UP000673691">
    <property type="component" value="Unassembled WGS sequence"/>
</dbReference>
<protein>
    <submittedName>
        <fullName evidence="5">Translation elongation factor</fullName>
    </submittedName>
</protein>
<dbReference type="AlphaFoldDB" id="A0A8H8DMB9"/>
<dbReference type="FunFam" id="2.40.50.140:FF:000034">
    <property type="entry name" value="Eukaryotic translation initiation factor 5A"/>
    <property type="match status" value="1"/>
</dbReference>
<dbReference type="InterPro" id="IPR001884">
    <property type="entry name" value="IF5A-like"/>
</dbReference>
<keyword evidence="3" id="KW-0385">Hypusine</keyword>
<organism evidence="5 6">
    <name type="scientific">Olpidium bornovanus</name>
    <dbReference type="NCBI Taxonomy" id="278681"/>
    <lineage>
        <taxon>Eukaryota</taxon>
        <taxon>Fungi</taxon>
        <taxon>Fungi incertae sedis</taxon>
        <taxon>Olpidiomycota</taxon>
        <taxon>Olpidiomycotina</taxon>
        <taxon>Olpidiomycetes</taxon>
        <taxon>Olpidiales</taxon>
        <taxon>Olpidiaceae</taxon>
        <taxon>Olpidium</taxon>
    </lineage>
</organism>
<dbReference type="GO" id="GO:0045901">
    <property type="term" value="P:positive regulation of translational elongation"/>
    <property type="evidence" value="ECO:0007669"/>
    <property type="project" value="InterPro"/>
</dbReference>
<evidence type="ECO:0000313" key="6">
    <source>
        <dbReference type="Proteomes" id="UP000673691"/>
    </source>
</evidence>
<reference evidence="5 6" key="1">
    <citation type="journal article" name="Sci. Rep.">
        <title>Genome-scale phylogenetic analyses confirm Olpidium as the closest living zoosporic fungus to the non-flagellated, terrestrial fungi.</title>
        <authorList>
            <person name="Chang Y."/>
            <person name="Rochon D."/>
            <person name="Sekimoto S."/>
            <person name="Wang Y."/>
            <person name="Chovatia M."/>
            <person name="Sandor L."/>
            <person name="Salamov A."/>
            <person name="Grigoriev I.V."/>
            <person name="Stajich J.E."/>
            <person name="Spatafora J.W."/>
        </authorList>
    </citation>
    <scope>NUCLEOTIDE SEQUENCE [LARGE SCALE GENOMIC DNA]</scope>
    <source>
        <strain evidence="5">S191</strain>
    </source>
</reference>
<evidence type="ECO:0000256" key="1">
    <source>
        <dbReference type="ARBA" id="ARBA00006016"/>
    </source>
</evidence>
<dbReference type="GO" id="GO:0003723">
    <property type="term" value="F:RNA binding"/>
    <property type="evidence" value="ECO:0007669"/>
    <property type="project" value="InterPro"/>
</dbReference>
<dbReference type="EMBL" id="JAEFCI010000393">
    <property type="protein sequence ID" value="KAG5463580.1"/>
    <property type="molecule type" value="Genomic_DNA"/>
</dbReference>
<accession>A0A8H8DMB9</accession>
<keyword evidence="6" id="KW-1185">Reference proteome</keyword>
<proteinExistence type="inferred from homology"/>
<dbReference type="Gene3D" id="2.40.50.140">
    <property type="entry name" value="Nucleic acid-binding proteins"/>
    <property type="match status" value="1"/>
</dbReference>
<dbReference type="GO" id="GO:0003746">
    <property type="term" value="F:translation elongation factor activity"/>
    <property type="evidence" value="ECO:0007669"/>
    <property type="project" value="UniProtKB-KW"/>
</dbReference>
<evidence type="ECO:0000256" key="3">
    <source>
        <dbReference type="ARBA" id="ARBA00023071"/>
    </source>
</evidence>
<name>A0A8H8DMB9_9FUNG</name>
<dbReference type="OrthoDB" id="9975114at2759"/>
<gene>
    <name evidence="5" type="ORF">BJ554DRAFT_6324</name>
</gene>
<dbReference type="InterPro" id="IPR012340">
    <property type="entry name" value="NA-bd_OB-fold"/>
</dbReference>
<sequence length="64" mass="6930">MLLDIDDGFLNLMLPDGGTKDDVKCPDDLDEKLRNDLADGKELMVTVISAMGEEAAISYKQAGN</sequence>